<protein>
    <submittedName>
        <fullName evidence="1">Uncharacterized protein</fullName>
    </submittedName>
</protein>
<dbReference type="AlphaFoldDB" id="A0A182NYX9"/>
<accession>A0A182NYX9</accession>
<proteinExistence type="predicted"/>
<evidence type="ECO:0000313" key="1">
    <source>
        <dbReference type="EnsemblMetazoa" id="ADIR015018-PA"/>
    </source>
</evidence>
<sequence length="133" mass="14825">TPLGRAPSYLLSSRNPKGHQHGVRLLYVSVAKSPSLKRSIRHHTHSAYRAPCSPAVNLWCPSCNDPFLRVFSAIEFVLPVPRRSINAEYHLRSTPACSSRISRVSDVFRVQMATFNSASRSSSRRSSNAARPH</sequence>
<keyword evidence="2" id="KW-1185">Reference proteome</keyword>
<dbReference type="VEuPathDB" id="VectorBase:ADIR015018"/>
<dbReference type="EnsemblMetazoa" id="ADIR015018-RA">
    <property type="protein sequence ID" value="ADIR015018-PA"/>
    <property type="gene ID" value="ADIR015018"/>
</dbReference>
<reference evidence="2" key="1">
    <citation type="submission" date="2013-03" db="EMBL/GenBank/DDBJ databases">
        <title>The Genome Sequence of Anopheles dirus WRAIR2.</title>
        <authorList>
            <consortium name="The Broad Institute Genomics Platform"/>
            <person name="Neafsey D.E."/>
            <person name="Walton C."/>
            <person name="Walker B."/>
            <person name="Young S.K."/>
            <person name="Zeng Q."/>
            <person name="Gargeya S."/>
            <person name="Fitzgerald M."/>
            <person name="Haas B."/>
            <person name="Abouelleil A."/>
            <person name="Allen A.W."/>
            <person name="Alvarado L."/>
            <person name="Arachchi H.M."/>
            <person name="Berlin A.M."/>
            <person name="Chapman S.B."/>
            <person name="Gainer-Dewar J."/>
            <person name="Goldberg J."/>
            <person name="Griggs A."/>
            <person name="Gujja S."/>
            <person name="Hansen M."/>
            <person name="Howarth C."/>
            <person name="Imamovic A."/>
            <person name="Ireland A."/>
            <person name="Larimer J."/>
            <person name="McCowan C."/>
            <person name="Murphy C."/>
            <person name="Pearson M."/>
            <person name="Poon T.W."/>
            <person name="Priest M."/>
            <person name="Roberts A."/>
            <person name="Saif S."/>
            <person name="Shea T."/>
            <person name="Sisk P."/>
            <person name="Sykes S."/>
            <person name="Wortman J."/>
            <person name="Nusbaum C."/>
            <person name="Birren B."/>
        </authorList>
    </citation>
    <scope>NUCLEOTIDE SEQUENCE [LARGE SCALE GENOMIC DNA]</scope>
    <source>
        <strain evidence="2">WRAIR2</strain>
    </source>
</reference>
<reference evidence="1" key="2">
    <citation type="submission" date="2020-05" db="UniProtKB">
        <authorList>
            <consortium name="EnsemblMetazoa"/>
        </authorList>
    </citation>
    <scope>IDENTIFICATION</scope>
    <source>
        <strain evidence="1">WRAIR2</strain>
    </source>
</reference>
<name>A0A182NYX9_9DIPT</name>
<organism evidence="1 2">
    <name type="scientific">Anopheles dirus</name>
    <dbReference type="NCBI Taxonomy" id="7168"/>
    <lineage>
        <taxon>Eukaryota</taxon>
        <taxon>Metazoa</taxon>
        <taxon>Ecdysozoa</taxon>
        <taxon>Arthropoda</taxon>
        <taxon>Hexapoda</taxon>
        <taxon>Insecta</taxon>
        <taxon>Pterygota</taxon>
        <taxon>Neoptera</taxon>
        <taxon>Endopterygota</taxon>
        <taxon>Diptera</taxon>
        <taxon>Nematocera</taxon>
        <taxon>Culicoidea</taxon>
        <taxon>Culicidae</taxon>
        <taxon>Anophelinae</taxon>
        <taxon>Anopheles</taxon>
    </lineage>
</organism>
<dbReference type="Proteomes" id="UP000075884">
    <property type="component" value="Unassembled WGS sequence"/>
</dbReference>
<evidence type="ECO:0000313" key="2">
    <source>
        <dbReference type="Proteomes" id="UP000075884"/>
    </source>
</evidence>